<keyword evidence="1" id="KW-0732">Signal</keyword>
<dbReference type="Proteomes" id="UP000323567">
    <property type="component" value="Unassembled WGS sequence"/>
</dbReference>
<dbReference type="Proteomes" id="UP000322658">
    <property type="component" value="Unassembled WGS sequence"/>
</dbReference>
<comment type="caution">
    <text evidence="3">The sequence shown here is derived from an EMBL/GenBank/DDBJ whole genome shotgun (WGS) entry which is preliminary data.</text>
</comment>
<protein>
    <submittedName>
        <fullName evidence="3">Porin</fullName>
    </submittedName>
</protein>
<evidence type="ECO:0000313" key="5">
    <source>
        <dbReference type="Proteomes" id="UP000323567"/>
    </source>
</evidence>
<dbReference type="RefSeq" id="WP_022061078.1">
    <property type="nucleotide sequence ID" value="NZ_AP031448.1"/>
</dbReference>
<accession>A0A5B3GSN3</accession>
<dbReference type="SUPFAM" id="SSF56935">
    <property type="entry name" value="Porins"/>
    <property type="match status" value="1"/>
</dbReference>
<sequence>MKPIIILLLSLLPFGAFAGEPAPASAAGEPTVAELSAQLEALKARTSTWDKIAARLPRISGYVQTGYEWSETSSTFFIKRVRLNLAGDIAEKLDYRVQIEFCGPKIVDAYIRYRPFEQLNFQLGEYKLPFSIENTDYVPLKYEFIEYPLSLRRLMGFNDVCGLSATGRDMGAMLYGGFFNRKGYSVLGYNFGVFNGEGLNVKDKNKSKDLVARLTLRPVRGLQIAGSYYWGEYGSDYLKRVRYGAGACYDEGPLVVRAEWICGTTGLPAGGELDSDGWYAVGGWRVTPSLMSVVRYDTFLENSSESASRQTNYTAGVVWQPVKYLRCQLNYTYEDYASRAAANRNVVSLMLSGIF</sequence>
<dbReference type="Pfam" id="PF07396">
    <property type="entry name" value="Porin_O_P"/>
    <property type="match status" value="1"/>
</dbReference>
<dbReference type="AlphaFoldDB" id="A0A5B3GSN3"/>
<proteinExistence type="predicted"/>
<dbReference type="GeneID" id="92757130"/>
<dbReference type="EMBL" id="VVXK01000002">
    <property type="protein sequence ID" value="KAA2371667.1"/>
    <property type="molecule type" value="Genomic_DNA"/>
</dbReference>
<dbReference type="InterPro" id="IPR023614">
    <property type="entry name" value="Porin_dom_sf"/>
</dbReference>
<dbReference type="Gene3D" id="2.40.160.10">
    <property type="entry name" value="Porin"/>
    <property type="match status" value="1"/>
</dbReference>
<organism evidence="3 4">
    <name type="scientific">Alistipes shahii</name>
    <dbReference type="NCBI Taxonomy" id="328814"/>
    <lineage>
        <taxon>Bacteria</taxon>
        <taxon>Pseudomonadati</taxon>
        <taxon>Bacteroidota</taxon>
        <taxon>Bacteroidia</taxon>
        <taxon>Bacteroidales</taxon>
        <taxon>Rikenellaceae</taxon>
        <taxon>Alistipes</taxon>
    </lineage>
</organism>
<evidence type="ECO:0000313" key="3">
    <source>
        <dbReference type="EMBL" id="KAA2376202.1"/>
    </source>
</evidence>
<evidence type="ECO:0000313" key="4">
    <source>
        <dbReference type="Proteomes" id="UP000322658"/>
    </source>
</evidence>
<evidence type="ECO:0000256" key="1">
    <source>
        <dbReference type="SAM" id="SignalP"/>
    </source>
</evidence>
<feature type="signal peptide" evidence="1">
    <location>
        <begin position="1"/>
        <end position="18"/>
    </location>
</feature>
<gene>
    <name evidence="3" type="ORF">F2Y07_05965</name>
    <name evidence="2" type="ORF">F2Y13_02445</name>
</gene>
<reference evidence="4 5" key="1">
    <citation type="journal article" date="2019" name="Nat. Med.">
        <title>A library of human gut bacterial isolates paired with longitudinal multiomics data enables mechanistic microbiome research.</title>
        <authorList>
            <person name="Poyet M."/>
            <person name="Groussin M."/>
            <person name="Gibbons S.M."/>
            <person name="Avila-Pacheco J."/>
            <person name="Jiang X."/>
            <person name="Kearney S.M."/>
            <person name="Perrotta A.R."/>
            <person name="Berdy B."/>
            <person name="Zhao S."/>
            <person name="Lieberman T.D."/>
            <person name="Swanson P.K."/>
            <person name="Smith M."/>
            <person name="Roesemann S."/>
            <person name="Alexander J.E."/>
            <person name="Rich S.A."/>
            <person name="Livny J."/>
            <person name="Vlamakis H."/>
            <person name="Clish C."/>
            <person name="Bullock K."/>
            <person name="Deik A."/>
            <person name="Scott J."/>
            <person name="Pierce K.A."/>
            <person name="Xavier R.J."/>
            <person name="Alm E.J."/>
        </authorList>
    </citation>
    <scope>NUCLEOTIDE SEQUENCE [LARGE SCALE GENOMIC DNA]</scope>
    <source>
        <strain evidence="3 4">BIOML-A1</strain>
        <strain evidence="2 5">BIOML-A2</strain>
    </source>
</reference>
<name>A0A5B3GSN3_9BACT</name>
<feature type="chain" id="PRO_5036366786" evidence="1">
    <location>
        <begin position="19"/>
        <end position="355"/>
    </location>
</feature>
<dbReference type="EMBL" id="VVXJ01000010">
    <property type="protein sequence ID" value="KAA2376202.1"/>
    <property type="molecule type" value="Genomic_DNA"/>
</dbReference>
<evidence type="ECO:0000313" key="2">
    <source>
        <dbReference type="EMBL" id="KAA2371667.1"/>
    </source>
</evidence>
<dbReference type="InterPro" id="IPR010870">
    <property type="entry name" value="Porin_O/P"/>
</dbReference>